<protein>
    <submittedName>
        <fullName evidence="7">Outer membrane protein OmpA</fullName>
    </submittedName>
</protein>
<feature type="domain" description="OmpA-like" evidence="6">
    <location>
        <begin position="151"/>
        <end position="268"/>
    </location>
</feature>
<gene>
    <name evidence="7" type="ORF">SAMN05216333_11329</name>
</gene>
<evidence type="ECO:0000256" key="5">
    <source>
        <dbReference type="SAM" id="Coils"/>
    </source>
</evidence>
<keyword evidence="8" id="KW-1185">Reference proteome</keyword>
<evidence type="ECO:0000256" key="4">
    <source>
        <dbReference type="PROSITE-ProRule" id="PRU00473"/>
    </source>
</evidence>
<dbReference type="GO" id="GO:0009279">
    <property type="term" value="C:cell outer membrane"/>
    <property type="evidence" value="ECO:0007669"/>
    <property type="project" value="UniProtKB-SubCell"/>
</dbReference>
<dbReference type="OrthoDB" id="9782229at2"/>
<dbReference type="Pfam" id="PF00691">
    <property type="entry name" value="OmpA"/>
    <property type="match status" value="1"/>
</dbReference>
<dbReference type="Gene3D" id="3.30.1330.60">
    <property type="entry name" value="OmpA-like domain"/>
    <property type="match status" value="1"/>
</dbReference>
<dbReference type="InterPro" id="IPR050330">
    <property type="entry name" value="Bact_OuterMem_StrucFunc"/>
</dbReference>
<keyword evidence="5" id="KW-0175">Coiled coil</keyword>
<reference evidence="8" key="1">
    <citation type="submission" date="2016-10" db="EMBL/GenBank/DDBJ databases">
        <authorList>
            <person name="Varghese N."/>
            <person name="Submissions S."/>
        </authorList>
    </citation>
    <scope>NUCLEOTIDE SEQUENCE [LARGE SCALE GENOMIC DNA]</scope>
    <source>
        <strain evidence="8">Nm76</strain>
    </source>
</reference>
<dbReference type="Pfam" id="PF14346">
    <property type="entry name" value="DUF4398"/>
    <property type="match status" value="1"/>
</dbReference>
<dbReference type="PANTHER" id="PTHR30329:SF21">
    <property type="entry name" value="LIPOPROTEIN YIAD-RELATED"/>
    <property type="match status" value="1"/>
</dbReference>
<evidence type="ECO:0000313" key="7">
    <source>
        <dbReference type="EMBL" id="SEO60885.1"/>
    </source>
</evidence>
<dbReference type="InterPro" id="IPR006665">
    <property type="entry name" value="OmpA-like"/>
</dbReference>
<organism evidence="7 8">
    <name type="scientific">Nitrosomonas oligotropha</name>
    <dbReference type="NCBI Taxonomy" id="42354"/>
    <lineage>
        <taxon>Bacteria</taxon>
        <taxon>Pseudomonadati</taxon>
        <taxon>Pseudomonadota</taxon>
        <taxon>Betaproteobacteria</taxon>
        <taxon>Nitrosomonadales</taxon>
        <taxon>Nitrosomonadaceae</taxon>
        <taxon>Nitrosomonas</taxon>
    </lineage>
</organism>
<evidence type="ECO:0000256" key="2">
    <source>
        <dbReference type="ARBA" id="ARBA00023136"/>
    </source>
</evidence>
<dbReference type="EMBL" id="FODO01000013">
    <property type="protein sequence ID" value="SEO60885.1"/>
    <property type="molecule type" value="Genomic_DNA"/>
</dbReference>
<dbReference type="PROSITE" id="PS01068">
    <property type="entry name" value="OMPA_1"/>
    <property type="match status" value="1"/>
</dbReference>
<dbReference type="InterPro" id="IPR006690">
    <property type="entry name" value="OMPA-like_CS"/>
</dbReference>
<dbReference type="InterPro" id="IPR036737">
    <property type="entry name" value="OmpA-like_sf"/>
</dbReference>
<evidence type="ECO:0000256" key="1">
    <source>
        <dbReference type="ARBA" id="ARBA00004442"/>
    </source>
</evidence>
<keyword evidence="3" id="KW-0998">Cell outer membrane</keyword>
<evidence type="ECO:0000313" key="8">
    <source>
        <dbReference type="Proteomes" id="UP000198814"/>
    </source>
</evidence>
<dbReference type="PROSITE" id="PS51123">
    <property type="entry name" value="OMPA_2"/>
    <property type="match status" value="1"/>
</dbReference>
<feature type="coiled-coil region" evidence="5">
    <location>
        <begin position="115"/>
        <end position="153"/>
    </location>
</feature>
<dbReference type="RefSeq" id="WP_090318745.1">
    <property type="nucleotide sequence ID" value="NZ_FNOE01000011.1"/>
</dbReference>
<dbReference type="Proteomes" id="UP000198814">
    <property type="component" value="Unassembled WGS sequence"/>
</dbReference>
<dbReference type="SUPFAM" id="SSF103088">
    <property type="entry name" value="OmpA-like"/>
    <property type="match status" value="1"/>
</dbReference>
<proteinExistence type="predicted"/>
<keyword evidence="2 4" id="KW-0472">Membrane</keyword>
<dbReference type="PANTHER" id="PTHR30329">
    <property type="entry name" value="STATOR ELEMENT OF FLAGELLAR MOTOR COMPLEX"/>
    <property type="match status" value="1"/>
</dbReference>
<evidence type="ECO:0000256" key="3">
    <source>
        <dbReference type="ARBA" id="ARBA00023237"/>
    </source>
</evidence>
<sequence length="274" mass="30281">MQNNWYFSMLLVVPAIIFGCSSMPQNESLTEAHSDYNKALTDPQVTGMAALELNEASKFLDKADTALNKRESDATVNHLAYMASQQVAIAQETAKAKTAEAAVKNASTARDRILLDARTAEAEEAKRQAEEAKRQAEEAQRQLEELKAKKTDRGLVITLQDVLFRTNMAQLELNGLRTVHKLADFLKQYPERNVLIEGHTDSTGSDSYNQALSERRAHAVRMALLESGISSSRIAARGYGKSFPVASNDTAEHRQLNRRVEIILSDESGAVSSR</sequence>
<dbReference type="PRINTS" id="PR01021">
    <property type="entry name" value="OMPADOMAIN"/>
</dbReference>
<dbReference type="STRING" id="42354.SAMN05216333_11329"/>
<dbReference type="AlphaFoldDB" id="A0A1H8R351"/>
<comment type="subcellular location">
    <subcellularLocation>
        <location evidence="1">Cell outer membrane</location>
    </subcellularLocation>
</comment>
<dbReference type="CDD" id="cd07185">
    <property type="entry name" value="OmpA_C-like"/>
    <property type="match status" value="1"/>
</dbReference>
<dbReference type="InterPro" id="IPR006664">
    <property type="entry name" value="OMP_bac"/>
</dbReference>
<dbReference type="PRINTS" id="PR01023">
    <property type="entry name" value="NAFLGMOTY"/>
</dbReference>
<name>A0A1H8R351_9PROT</name>
<dbReference type="InterPro" id="IPR025511">
    <property type="entry name" value="DUF4398"/>
</dbReference>
<evidence type="ECO:0000259" key="6">
    <source>
        <dbReference type="PROSITE" id="PS51123"/>
    </source>
</evidence>
<accession>A0A1H8R351</accession>